<proteinExistence type="predicted"/>
<evidence type="ECO:0000313" key="1">
    <source>
        <dbReference type="EMBL" id="ORY95524.1"/>
    </source>
</evidence>
<name>A0A1X2HBD8_SYNRA</name>
<dbReference type="InParanoid" id="A0A1X2HBD8"/>
<reference evidence="1 2" key="1">
    <citation type="submission" date="2016-07" db="EMBL/GenBank/DDBJ databases">
        <title>Pervasive Adenine N6-methylation of Active Genes in Fungi.</title>
        <authorList>
            <consortium name="DOE Joint Genome Institute"/>
            <person name="Mondo S.J."/>
            <person name="Dannebaum R.O."/>
            <person name="Kuo R.C."/>
            <person name="Labutti K."/>
            <person name="Haridas S."/>
            <person name="Kuo A."/>
            <person name="Salamov A."/>
            <person name="Ahrendt S.R."/>
            <person name="Lipzen A."/>
            <person name="Sullivan W."/>
            <person name="Andreopoulos W.B."/>
            <person name="Clum A."/>
            <person name="Lindquist E."/>
            <person name="Daum C."/>
            <person name="Ramamoorthy G.K."/>
            <person name="Gryganskyi A."/>
            <person name="Culley D."/>
            <person name="Magnuson J.K."/>
            <person name="James T.Y."/>
            <person name="O'Malley M.A."/>
            <person name="Stajich J.E."/>
            <person name="Spatafora J.W."/>
            <person name="Visel A."/>
            <person name="Grigoriev I.V."/>
        </authorList>
    </citation>
    <scope>NUCLEOTIDE SEQUENCE [LARGE SCALE GENOMIC DNA]</scope>
    <source>
        <strain evidence="1 2">NRRL 2496</strain>
    </source>
</reference>
<comment type="caution">
    <text evidence="1">The sequence shown here is derived from an EMBL/GenBank/DDBJ whole genome shotgun (WGS) entry which is preliminary data.</text>
</comment>
<dbReference type="Proteomes" id="UP000242180">
    <property type="component" value="Unassembled WGS sequence"/>
</dbReference>
<protein>
    <submittedName>
        <fullName evidence="1">Uncharacterized protein</fullName>
    </submittedName>
</protein>
<dbReference type="EMBL" id="MCGN01000006">
    <property type="protein sequence ID" value="ORY95524.1"/>
    <property type="molecule type" value="Genomic_DNA"/>
</dbReference>
<sequence>MHIPYHRKHASTAINKAVKILHCSMYSWSHSVLEGYLSVCCRPRHTHSPELHRGPTWQDLEEHAHHRRNLYPFCAQAVGWIKNLVIFATPPRVLHQHWAMSLFASPFATTNRGITNTISFTFARQFPRPVHPASRLQSVEKAFWKEVNK</sequence>
<organism evidence="1 2">
    <name type="scientific">Syncephalastrum racemosum</name>
    <name type="common">Filamentous fungus</name>
    <dbReference type="NCBI Taxonomy" id="13706"/>
    <lineage>
        <taxon>Eukaryota</taxon>
        <taxon>Fungi</taxon>
        <taxon>Fungi incertae sedis</taxon>
        <taxon>Mucoromycota</taxon>
        <taxon>Mucoromycotina</taxon>
        <taxon>Mucoromycetes</taxon>
        <taxon>Mucorales</taxon>
        <taxon>Syncephalastraceae</taxon>
        <taxon>Syncephalastrum</taxon>
    </lineage>
</organism>
<evidence type="ECO:0000313" key="2">
    <source>
        <dbReference type="Proteomes" id="UP000242180"/>
    </source>
</evidence>
<keyword evidence="2" id="KW-1185">Reference proteome</keyword>
<dbReference type="AlphaFoldDB" id="A0A1X2HBD8"/>
<gene>
    <name evidence="1" type="ORF">BCR43DRAFT_493126</name>
</gene>
<accession>A0A1X2HBD8</accession>